<dbReference type="RefSeq" id="WP_102082754.1">
    <property type="nucleotide sequence ID" value="NZ_AP022227.1"/>
</dbReference>
<dbReference type="SMART" id="SM00855">
    <property type="entry name" value="PGAM"/>
    <property type="match status" value="1"/>
</dbReference>
<sequence>MKAARLTLICHALTSAQKVGCFPSPDEHILPVAQWPSLPACTGFLSAPERRAQETCAGLGARPMVEPALADCDMGAWQGVALKALQAEQPQALAQWLQDPHCAPPGGESVAHLCQRVASWLEAFDTPGEWLAVTHPLVMRAAMVHVLGCPLAAFALIDVPALSRMHLSRAGKWRLRLG</sequence>
<organism evidence="1 2">
    <name type="scientific">Pseudomonas putida</name>
    <name type="common">Arthrobacter siderocapsulatus</name>
    <dbReference type="NCBI Taxonomy" id="303"/>
    <lineage>
        <taxon>Bacteria</taxon>
        <taxon>Pseudomonadati</taxon>
        <taxon>Pseudomonadota</taxon>
        <taxon>Gammaproteobacteria</taxon>
        <taxon>Pseudomonadales</taxon>
        <taxon>Pseudomonadaceae</taxon>
        <taxon>Pseudomonas</taxon>
    </lineage>
</organism>
<gene>
    <name evidence="1" type="ORF">WP8W18C01_34220</name>
</gene>
<name>A0A6S5TCT4_PSEPU</name>
<dbReference type="Gene3D" id="3.40.50.1240">
    <property type="entry name" value="Phosphoglycerate mutase-like"/>
    <property type="match status" value="1"/>
</dbReference>
<dbReference type="InterPro" id="IPR013078">
    <property type="entry name" value="His_Pase_superF_clade-1"/>
</dbReference>
<reference evidence="1 2" key="1">
    <citation type="submission" date="2019-12" db="EMBL/GenBank/DDBJ databases">
        <title>complete genome sequences of Pseudomonas putida str. WP8-W18-CRE-01 isolated from wastewater treatment plant effluent.</title>
        <authorList>
            <person name="Sekizuka T."/>
            <person name="Itokawa K."/>
            <person name="Yatsu K."/>
            <person name="Inamine Y."/>
            <person name="Kuroda M."/>
        </authorList>
    </citation>
    <scope>NUCLEOTIDE SEQUENCE [LARGE SCALE GENOMIC DNA]</scope>
    <source>
        <strain evidence="1 2">WP8-W18-CRE-01</strain>
    </source>
</reference>
<dbReference type="InterPro" id="IPR029033">
    <property type="entry name" value="His_PPase_superfam"/>
</dbReference>
<dbReference type="AlphaFoldDB" id="A0A6S5TCT4"/>
<dbReference type="EMBL" id="AP022227">
    <property type="protein sequence ID" value="BBT41081.1"/>
    <property type="molecule type" value="Genomic_DNA"/>
</dbReference>
<evidence type="ECO:0000313" key="1">
    <source>
        <dbReference type="EMBL" id="BBT41081.1"/>
    </source>
</evidence>
<accession>A0A6S5TCT4</accession>
<dbReference type="Proteomes" id="UP000515680">
    <property type="component" value="Chromosome"/>
</dbReference>
<evidence type="ECO:0008006" key="3">
    <source>
        <dbReference type="Google" id="ProtNLM"/>
    </source>
</evidence>
<dbReference type="SUPFAM" id="SSF53254">
    <property type="entry name" value="Phosphoglycerate mutase-like"/>
    <property type="match status" value="1"/>
</dbReference>
<evidence type="ECO:0000313" key="2">
    <source>
        <dbReference type="Proteomes" id="UP000515680"/>
    </source>
</evidence>
<protein>
    <recommendedName>
        <fullName evidence="3">Histidine phosphatase family protein</fullName>
    </recommendedName>
</protein>
<dbReference type="Pfam" id="PF00300">
    <property type="entry name" value="His_Phos_1"/>
    <property type="match status" value="1"/>
</dbReference>
<proteinExistence type="predicted"/>